<proteinExistence type="predicted"/>
<feature type="compositionally biased region" description="Polar residues" evidence="1">
    <location>
        <begin position="311"/>
        <end position="324"/>
    </location>
</feature>
<protein>
    <recommendedName>
        <fullName evidence="2">Ty3 transposon capsid-like protein domain-containing protein</fullName>
    </recommendedName>
</protein>
<evidence type="ECO:0000256" key="1">
    <source>
        <dbReference type="SAM" id="MobiDB-lite"/>
    </source>
</evidence>
<accession>A0AA88RL96</accession>
<dbReference type="AlphaFoldDB" id="A0AA88RL96"/>
<feature type="region of interest" description="Disordered" evidence="1">
    <location>
        <begin position="283"/>
        <end position="360"/>
    </location>
</feature>
<evidence type="ECO:0000313" key="3">
    <source>
        <dbReference type="EMBL" id="KAK2987714.1"/>
    </source>
</evidence>
<feature type="compositionally biased region" description="Pro residues" evidence="1">
    <location>
        <begin position="345"/>
        <end position="356"/>
    </location>
</feature>
<sequence>MPRSVRGTQTAEAEFQEFQGTMDTKLAANDIRMDSVEATIGDLSREQTTMLQGFTELKLELASFMTQINAKIGTPPRINIEKGESSHKNHRIEFTNTHNFPPPEYPPENHNLPKFPKLTFPRFEGINPRGWVRKCEQYFEFCPIHEDYKVSYASVHFDAQAECWYAAYIKPLGRVRWGQFVKDLYARFSLSNGISVMGDFNRLVQVGSVDEYFNNFEVMRAHVVQEFDYLDEDYFCMSFIGGLKPEIRSRVEQFGVDTLSKAIYIARREEVAIQNLFRTTRTLQPSLPSTNQGQSFTKTNSTPSGPGTTTFHSKNTLLKTTPLQTIPFKPNPVPNYNTPQRGLLPTPPINPKPPPRTNQLTTEEHQRRMAQGLCFKCGAKFDSGHRNVCPMRTIAMIIAAKFSGGTALNLGAREETYNDEPRAAREIAGCTHKNDMDADVDGNPDMAADLEKMKTNGILPENKWTGKAVTIGFDERNKKGREGADEEYPAPENLGKL</sequence>
<name>A0AA88RL96_9ASTE</name>
<feature type="domain" description="Ty3 transposon capsid-like protein" evidence="2">
    <location>
        <begin position="144"/>
        <end position="282"/>
    </location>
</feature>
<evidence type="ECO:0000313" key="4">
    <source>
        <dbReference type="Proteomes" id="UP001187471"/>
    </source>
</evidence>
<evidence type="ECO:0000259" key="2">
    <source>
        <dbReference type="Pfam" id="PF19259"/>
    </source>
</evidence>
<feature type="compositionally biased region" description="Polar residues" evidence="1">
    <location>
        <begin position="283"/>
        <end position="296"/>
    </location>
</feature>
<organism evidence="3 4">
    <name type="scientific">Escallonia rubra</name>
    <dbReference type="NCBI Taxonomy" id="112253"/>
    <lineage>
        <taxon>Eukaryota</taxon>
        <taxon>Viridiplantae</taxon>
        <taxon>Streptophyta</taxon>
        <taxon>Embryophyta</taxon>
        <taxon>Tracheophyta</taxon>
        <taxon>Spermatophyta</taxon>
        <taxon>Magnoliopsida</taxon>
        <taxon>eudicotyledons</taxon>
        <taxon>Gunneridae</taxon>
        <taxon>Pentapetalae</taxon>
        <taxon>asterids</taxon>
        <taxon>campanulids</taxon>
        <taxon>Escalloniales</taxon>
        <taxon>Escalloniaceae</taxon>
        <taxon>Escallonia</taxon>
    </lineage>
</organism>
<keyword evidence="4" id="KW-1185">Reference proteome</keyword>
<dbReference type="InterPro" id="IPR045358">
    <property type="entry name" value="Ty3_capsid"/>
</dbReference>
<dbReference type="Pfam" id="PF19259">
    <property type="entry name" value="Ty3_capsid"/>
    <property type="match status" value="1"/>
</dbReference>
<dbReference type="EMBL" id="JAVXUO010000946">
    <property type="protein sequence ID" value="KAK2987714.1"/>
    <property type="molecule type" value="Genomic_DNA"/>
</dbReference>
<comment type="caution">
    <text evidence="3">The sequence shown here is derived from an EMBL/GenBank/DDBJ whole genome shotgun (WGS) entry which is preliminary data.</text>
</comment>
<dbReference type="Proteomes" id="UP001187471">
    <property type="component" value="Unassembled WGS sequence"/>
</dbReference>
<gene>
    <name evidence="3" type="ORF">RJ640_000338</name>
</gene>
<reference evidence="3" key="1">
    <citation type="submission" date="2022-12" db="EMBL/GenBank/DDBJ databases">
        <title>Draft genome assemblies for two species of Escallonia (Escalloniales).</title>
        <authorList>
            <person name="Chanderbali A."/>
            <person name="Dervinis C."/>
            <person name="Anghel I."/>
            <person name="Soltis D."/>
            <person name="Soltis P."/>
            <person name="Zapata F."/>
        </authorList>
    </citation>
    <scope>NUCLEOTIDE SEQUENCE</scope>
    <source>
        <strain evidence="3">UCBG92.1500</strain>
        <tissue evidence="3">Leaf</tissue>
    </source>
</reference>
<feature type="compositionally biased region" description="Low complexity" evidence="1">
    <location>
        <begin position="297"/>
        <end position="310"/>
    </location>
</feature>
<feature type="region of interest" description="Disordered" evidence="1">
    <location>
        <begin position="475"/>
        <end position="497"/>
    </location>
</feature>